<keyword evidence="2" id="KW-0812">Transmembrane</keyword>
<keyword evidence="4" id="KW-1185">Reference proteome</keyword>
<gene>
    <name evidence="3" type="ORF">RDWZM_003211</name>
</gene>
<keyword evidence="2" id="KW-0472">Membrane</keyword>
<accession>A0A9Q0RSU6</accession>
<evidence type="ECO:0000256" key="2">
    <source>
        <dbReference type="SAM" id="Phobius"/>
    </source>
</evidence>
<reference evidence="3" key="1">
    <citation type="submission" date="2022-12" db="EMBL/GenBank/DDBJ databases">
        <title>Genome assemblies of Blomia tropicalis.</title>
        <authorList>
            <person name="Cui Y."/>
        </authorList>
    </citation>
    <scope>NUCLEOTIDE SEQUENCE</scope>
    <source>
        <tissue evidence="3">Adult mites</tissue>
    </source>
</reference>
<evidence type="ECO:0000313" key="4">
    <source>
        <dbReference type="Proteomes" id="UP001142055"/>
    </source>
</evidence>
<organism evidence="3 4">
    <name type="scientific">Blomia tropicalis</name>
    <name type="common">Mite</name>
    <dbReference type="NCBI Taxonomy" id="40697"/>
    <lineage>
        <taxon>Eukaryota</taxon>
        <taxon>Metazoa</taxon>
        <taxon>Ecdysozoa</taxon>
        <taxon>Arthropoda</taxon>
        <taxon>Chelicerata</taxon>
        <taxon>Arachnida</taxon>
        <taxon>Acari</taxon>
        <taxon>Acariformes</taxon>
        <taxon>Sarcoptiformes</taxon>
        <taxon>Astigmata</taxon>
        <taxon>Glycyphagoidea</taxon>
        <taxon>Echimyopodidae</taxon>
        <taxon>Blomia</taxon>
    </lineage>
</organism>
<proteinExistence type="predicted"/>
<feature type="region of interest" description="Disordered" evidence="1">
    <location>
        <begin position="1"/>
        <end position="27"/>
    </location>
</feature>
<name>A0A9Q0RSU6_BLOTA</name>
<feature type="compositionally biased region" description="Polar residues" evidence="1">
    <location>
        <begin position="13"/>
        <end position="27"/>
    </location>
</feature>
<evidence type="ECO:0000313" key="3">
    <source>
        <dbReference type="EMBL" id="KAJ6224666.1"/>
    </source>
</evidence>
<dbReference type="EMBL" id="JAPWDV010000001">
    <property type="protein sequence ID" value="KAJ6224666.1"/>
    <property type="molecule type" value="Genomic_DNA"/>
</dbReference>
<evidence type="ECO:0000256" key="1">
    <source>
        <dbReference type="SAM" id="MobiDB-lite"/>
    </source>
</evidence>
<protein>
    <submittedName>
        <fullName evidence="3">Uncharacterized protein</fullName>
    </submittedName>
</protein>
<feature type="compositionally biased region" description="Basic and acidic residues" evidence="1">
    <location>
        <begin position="1"/>
        <end position="12"/>
    </location>
</feature>
<keyword evidence="2" id="KW-1133">Transmembrane helix</keyword>
<comment type="caution">
    <text evidence="3">The sequence shown here is derived from an EMBL/GenBank/DDBJ whole genome shotgun (WGS) entry which is preliminary data.</text>
</comment>
<dbReference type="Proteomes" id="UP001142055">
    <property type="component" value="Chromosome 1"/>
</dbReference>
<sequence>MSVNGDKFESDLNRQSSSIPIQVPQTDDNSIQTLSSSTVAAVTGAAATHSTSPIEVNTNSATQKCEPTKCAIKDFLTCIALSLTVIGFPIVIIILLINLPRLSPGHDTRQQHYLLLAFGFPFSLVVIVYVIHAISRIIKRIRTGPDHSKYLQTQMSWRQLSRQLHDRRIHHSKQCTNKTTDSIVTMSDCFDDPCLDDIESSIHSSQITFNDEPKLYSLVNEVMSKQNQIYPETFHSIRTNMSNQKADICNNSASSPFRTH</sequence>
<feature type="transmembrane region" description="Helical" evidence="2">
    <location>
        <begin position="111"/>
        <end position="132"/>
    </location>
</feature>
<feature type="transmembrane region" description="Helical" evidence="2">
    <location>
        <begin position="75"/>
        <end position="99"/>
    </location>
</feature>
<dbReference type="AlphaFoldDB" id="A0A9Q0RSU6"/>